<evidence type="ECO:0000313" key="8">
    <source>
        <dbReference type="EMBL" id="NYI91237.1"/>
    </source>
</evidence>
<dbReference type="Proteomes" id="UP000549616">
    <property type="component" value="Unassembled WGS sequence"/>
</dbReference>
<evidence type="ECO:0000256" key="1">
    <source>
        <dbReference type="ARBA" id="ARBA00004651"/>
    </source>
</evidence>
<gene>
    <name evidence="8" type="ORF">HNR02_004560</name>
</gene>
<dbReference type="RefSeq" id="WP_179775158.1">
    <property type="nucleotide sequence ID" value="NZ_JACCFK010000001.1"/>
</dbReference>
<protein>
    <submittedName>
        <fullName evidence="8">Putative oxidoreductase</fullName>
    </submittedName>
</protein>
<dbReference type="AlphaFoldDB" id="A0A853B911"/>
<reference evidence="8 9" key="1">
    <citation type="submission" date="2020-07" db="EMBL/GenBank/DDBJ databases">
        <title>Sequencing the genomes of 1000 actinobacteria strains.</title>
        <authorList>
            <person name="Klenk H.-P."/>
        </authorList>
    </citation>
    <scope>NUCLEOTIDE SEQUENCE [LARGE SCALE GENOMIC DNA]</scope>
    <source>
        <strain evidence="8 9">DSM 104006</strain>
    </source>
</reference>
<comment type="subcellular location">
    <subcellularLocation>
        <location evidence="1">Cell membrane</location>
        <topology evidence="1">Multi-pass membrane protein</topology>
    </subcellularLocation>
</comment>
<comment type="similarity">
    <text evidence="2">Belongs to the DoxX family.</text>
</comment>
<keyword evidence="3" id="KW-1003">Cell membrane</keyword>
<evidence type="ECO:0000256" key="5">
    <source>
        <dbReference type="ARBA" id="ARBA00022989"/>
    </source>
</evidence>
<name>A0A853B911_9PSEU</name>
<organism evidence="8 9">
    <name type="scientific">Amycolatopsis endophytica</name>
    <dbReference type="NCBI Taxonomy" id="860233"/>
    <lineage>
        <taxon>Bacteria</taxon>
        <taxon>Bacillati</taxon>
        <taxon>Actinomycetota</taxon>
        <taxon>Actinomycetes</taxon>
        <taxon>Pseudonocardiales</taxon>
        <taxon>Pseudonocardiaceae</taxon>
        <taxon>Amycolatopsis</taxon>
    </lineage>
</organism>
<dbReference type="PANTHER" id="PTHR33452">
    <property type="entry name" value="OXIDOREDUCTASE CATD-RELATED"/>
    <property type="match status" value="1"/>
</dbReference>
<feature type="transmembrane region" description="Helical" evidence="7">
    <location>
        <begin position="53"/>
        <end position="71"/>
    </location>
</feature>
<feature type="transmembrane region" description="Helical" evidence="7">
    <location>
        <begin position="111"/>
        <end position="132"/>
    </location>
</feature>
<feature type="transmembrane region" description="Helical" evidence="7">
    <location>
        <begin position="78"/>
        <end position="99"/>
    </location>
</feature>
<feature type="transmembrane region" description="Helical" evidence="7">
    <location>
        <begin position="12"/>
        <end position="33"/>
    </location>
</feature>
<dbReference type="GO" id="GO:0005886">
    <property type="term" value="C:plasma membrane"/>
    <property type="evidence" value="ECO:0007669"/>
    <property type="project" value="UniProtKB-SubCell"/>
</dbReference>
<keyword evidence="6 7" id="KW-0472">Membrane</keyword>
<evidence type="ECO:0000313" key="9">
    <source>
        <dbReference type="Proteomes" id="UP000549616"/>
    </source>
</evidence>
<evidence type="ECO:0000256" key="2">
    <source>
        <dbReference type="ARBA" id="ARBA00006679"/>
    </source>
</evidence>
<evidence type="ECO:0000256" key="6">
    <source>
        <dbReference type="ARBA" id="ARBA00023136"/>
    </source>
</evidence>
<evidence type="ECO:0000256" key="7">
    <source>
        <dbReference type="SAM" id="Phobius"/>
    </source>
</evidence>
<dbReference type="Pfam" id="PF07681">
    <property type="entry name" value="DoxX"/>
    <property type="match status" value="1"/>
</dbReference>
<keyword evidence="4 7" id="KW-0812">Transmembrane</keyword>
<dbReference type="InterPro" id="IPR051907">
    <property type="entry name" value="DoxX-like_oxidoreductase"/>
</dbReference>
<sequence>MARIPVSQTTLTPIVLGVVRIVVGALFACHGLQGFGAFGGVDGQGTGVPFGLWPGWWASVIEFAGGALVALGLGTRVAALLCSGTMAYAYFTVHAPLALLPMQNMGEQAALYAWLFLLIGVAGPGRFALAGLRRRRPAAREERVPAQV</sequence>
<comment type="caution">
    <text evidence="8">The sequence shown here is derived from an EMBL/GenBank/DDBJ whole genome shotgun (WGS) entry which is preliminary data.</text>
</comment>
<proteinExistence type="inferred from homology"/>
<dbReference type="InterPro" id="IPR032808">
    <property type="entry name" value="DoxX"/>
</dbReference>
<evidence type="ECO:0000256" key="3">
    <source>
        <dbReference type="ARBA" id="ARBA00022475"/>
    </source>
</evidence>
<dbReference type="EMBL" id="JACCFK010000001">
    <property type="protein sequence ID" value="NYI91237.1"/>
    <property type="molecule type" value="Genomic_DNA"/>
</dbReference>
<keyword evidence="5 7" id="KW-1133">Transmembrane helix</keyword>
<dbReference type="PANTHER" id="PTHR33452:SF4">
    <property type="entry name" value="BLL4328 PROTEIN"/>
    <property type="match status" value="1"/>
</dbReference>
<accession>A0A853B911</accession>
<evidence type="ECO:0000256" key="4">
    <source>
        <dbReference type="ARBA" id="ARBA00022692"/>
    </source>
</evidence>
<keyword evidence="9" id="KW-1185">Reference proteome</keyword>